<dbReference type="PANTHER" id="PTHR47150">
    <property type="entry name" value="OS12G0169200 PROTEIN"/>
    <property type="match status" value="1"/>
</dbReference>
<dbReference type="AlphaFoldDB" id="A0A371HCY3"/>
<comment type="caution">
    <text evidence="1">The sequence shown here is derived from an EMBL/GenBank/DDBJ whole genome shotgun (WGS) entry which is preliminary data.</text>
</comment>
<evidence type="ECO:0000313" key="1">
    <source>
        <dbReference type="EMBL" id="RDY00632.1"/>
    </source>
</evidence>
<reference evidence="1" key="1">
    <citation type="submission" date="2018-05" db="EMBL/GenBank/DDBJ databases">
        <title>Draft genome of Mucuna pruriens seed.</title>
        <authorList>
            <person name="Nnadi N.E."/>
            <person name="Vos R."/>
            <person name="Hasami M.H."/>
            <person name="Devisetty U.K."/>
            <person name="Aguiy J.C."/>
        </authorList>
    </citation>
    <scope>NUCLEOTIDE SEQUENCE [LARGE SCALE GENOMIC DNA]</scope>
    <source>
        <strain evidence="1">JCA_2017</strain>
    </source>
</reference>
<evidence type="ECO:0000313" key="2">
    <source>
        <dbReference type="Proteomes" id="UP000257109"/>
    </source>
</evidence>
<dbReference type="PANTHER" id="PTHR47150:SF7">
    <property type="entry name" value="NUCLEASE"/>
    <property type="match status" value="1"/>
</dbReference>
<dbReference type="EMBL" id="QJKJ01002947">
    <property type="protein sequence ID" value="RDY00632.1"/>
    <property type="molecule type" value="Genomic_DNA"/>
</dbReference>
<accession>A0A371HCY3</accession>
<name>A0A371HCY3_MUCPR</name>
<dbReference type="OrthoDB" id="1624952at2759"/>
<feature type="non-terminal residue" evidence="1">
    <location>
        <position position="1"/>
    </location>
</feature>
<dbReference type="Pfam" id="PF04827">
    <property type="entry name" value="Plant_tran"/>
    <property type="match status" value="1"/>
</dbReference>
<keyword evidence="2" id="KW-1185">Reference proteome</keyword>
<sequence length="129" mass="14705">MKKHSSAYLTITSPQVHFIPKINFDDGFNCEGMYFYALCKNLTIMTSKCTTAICMLAYGLIIDSVDEYVCIGESIVIECLYNFVKGVNEVFVIEYLRKPNNNYIKRLLKIGDSVDLPGMLGNIDRMHKE</sequence>
<organism evidence="1 2">
    <name type="scientific">Mucuna pruriens</name>
    <name type="common">Velvet bean</name>
    <name type="synonym">Dolichos pruriens</name>
    <dbReference type="NCBI Taxonomy" id="157652"/>
    <lineage>
        <taxon>Eukaryota</taxon>
        <taxon>Viridiplantae</taxon>
        <taxon>Streptophyta</taxon>
        <taxon>Embryophyta</taxon>
        <taxon>Tracheophyta</taxon>
        <taxon>Spermatophyta</taxon>
        <taxon>Magnoliopsida</taxon>
        <taxon>eudicotyledons</taxon>
        <taxon>Gunneridae</taxon>
        <taxon>Pentapetalae</taxon>
        <taxon>rosids</taxon>
        <taxon>fabids</taxon>
        <taxon>Fabales</taxon>
        <taxon>Fabaceae</taxon>
        <taxon>Papilionoideae</taxon>
        <taxon>50 kb inversion clade</taxon>
        <taxon>NPAAA clade</taxon>
        <taxon>indigoferoid/millettioid clade</taxon>
        <taxon>Phaseoleae</taxon>
        <taxon>Mucuna</taxon>
    </lineage>
</organism>
<dbReference type="Proteomes" id="UP000257109">
    <property type="component" value="Unassembled WGS sequence"/>
</dbReference>
<proteinExistence type="predicted"/>
<gene>
    <name evidence="1" type="ORF">CR513_16170</name>
</gene>
<protein>
    <submittedName>
        <fullName evidence="1">Uncharacterized protein</fullName>
    </submittedName>
</protein>
<dbReference type="InterPro" id="IPR006912">
    <property type="entry name" value="Harbinger_derived_prot"/>
</dbReference>